<feature type="transmembrane region" description="Helical" evidence="1">
    <location>
        <begin position="142"/>
        <end position="163"/>
    </location>
</feature>
<proteinExistence type="predicted"/>
<keyword evidence="1" id="KW-0472">Membrane</keyword>
<dbReference type="EMBL" id="CP012036">
    <property type="protein sequence ID" value="ALF55802.1"/>
    <property type="molecule type" value="Genomic_DNA"/>
</dbReference>
<dbReference type="InterPro" id="IPR058581">
    <property type="entry name" value="TM_HPP"/>
</dbReference>
<keyword evidence="1" id="KW-0812">Transmembrane</keyword>
<gene>
    <name evidence="3" type="ORF">ACX27_27820</name>
</gene>
<evidence type="ECO:0000313" key="4">
    <source>
        <dbReference type="Proteomes" id="UP000062645"/>
    </source>
</evidence>
<dbReference type="STRING" id="224013.ACX27_27820"/>
<dbReference type="InterPro" id="IPR007065">
    <property type="entry name" value="HPP"/>
</dbReference>
<dbReference type="Pfam" id="PF04982">
    <property type="entry name" value="TM_HPP"/>
    <property type="match status" value="1"/>
</dbReference>
<sequence>MKRERSSLKPLEGANRQWRRRLNLKGEIALVTVPTVIVLAVMALVEALTQQRLLFASLASSAFLIYLDPQHGTNSVRTLILSQMMAASIGFITYLLFGGGYLSGGTAMIIAIAFMIFFDAMHPPAVATSLSFALKAGNVSNLVLFALAIGITVVLVGLERYTLWVLAHYHHD</sequence>
<evidence type="ECO:0000256" key="1">
    <source>
        <dbReference type="SAM" id="Phobius"/>
    </source>
</evidence>
<organism evidence="3 4">
    <name type="scientific">Nostoc piscinale CENA21</name>
    <dbReference type="NCBI Taxonomy" id="224013"/>
    <lineage>
        <taxon>Bacteria</taxon>
        <taxon>Bacillati</taxon>
        <taxon>Cyanobacteriota</taxon>
        <taxon>Cyanophyceae</taxon>
        <taxon>Nostocales</taxon>
        <taxon>Nostocaceae</taxon>
        <taxon>Nostoc</taxon>
    </lineage>
</organism>
<dbReference type="OrthoDB" id="485439at2"/>
<dbReference type="PANTHER" id="PTHR33741">
    <property type="entry name" value="TRANSMEMBRANE PROTEIN DDB_G0269096-RELATED"/>
    <property type="match status" value="1"/>
</dbReference>
<dbReference type="PANTHER" id="PTHR33741:SF5">
    <property type="entry name" value="TRANSMEMBRANE PROTEIN DDB_G0269096-RELATED"/>
    <property type="match status" value="1"/>
</dbReference>
<keyword evidence="4" id="KW-1185">Reference proteome</keyword>
<feature type="domain" description="HPP transmembrane region" evidence="2">
    <location>
        <begin position="28"/>
        <end position="155"/>
    </location>
</feature>
<reference evidence="4" key="1">
    <citation type="submission" date="2015-07" db="EMBL/GenBank/DDBJ databases">
        <title>Genome Of Nitrogen-Fixing Cyanobacterium Nostoc piscinale CENA21 From Solimoes/Amazon River Floodplain Sediments And Comparative Genomics To Uncover Biosynthetic Natural Products Potential.</title>
        <authorList>
            <person name="Leao T.F."/>
            <person name="Leao P.N."/>
            <person name="Guimaraes P.I."/>
            <person name="de Melo A.G.C."/>
            <person name="Ramos R.T.J."/>
            <person name="Silva A."/>
            <person name="Fiore M.F."/>
            <person name="Schneider M.P.C."/>
        </authorList>
    </citation>
    <scope>NUCLEOTIDE SEQUENCE [LARGE SCALE GENOMIC DNA]</scope>
    <source>
        <strain evidence="4">CENA21</strain>
    </source>
</reference>
<dbReference type="KEGG" id="npz:ACX27_27820"/>
<feature type="transmembrane region" description="Helical" evidence="1">
    <location>
        <begin position="79"/>
        <end position="97"/>
    </location>
</feature>
<accession>A0A0M4SVN1</accession>
<dbReference type="RefSeq" id="WP_062297336.1">
    <property type="nucleotide sequence ID" value="NZ_CP012036.1"/>
</dbReference>
<reference evidence="3 4" key="2">
    <citation type="journal article" date="2016" name="Genome Announc.">
        <title>Draft Genome Sequence of the N2-Fixing Cyanobacterium Nostoc piscinale CENA21, Isolated from the Brazilian Amazon Floodplain.</title>
        <authorList>
            <person name="Leao T."/>
            <person name="Guimaraes P.I."/>
            <person name="de Melo A.G."/>
            <person name="Ramos R.T."/>
            <person name="Leao P.N."/>
            <person name="Silva A."/>
            <person name="Fiore M.F."/>
            <person name="Schneider M.P."/>
        </authorList>
    </citation>
    <scope>NUCLEOTIDE SEQUENCE [LARGE SCALE GENOMIC DNA]</scope>
    <source>
        <strain evidence="3 4">CENA21</strain>
    </source>
</reference>
<feature type="transmembrane region" description="Helical" evidence="1">
    <location>
        <begin position="28"/>
        <end position="45"/>
    </location>
</feature>
<evidence type="ECO:0000313" key="3">
    <source>
        <dbReference type="EMBL" id="ALF55802.1"/>
    </source>
</evidence>
<dbReference type="PATRIC" id="fig|224013.5.peg.6652"/>
<protein>
    <recommendedName>
        <fullName evidence="2">HPP transmembrane region domain-containing protein</fullName>
    </recommendedName>
</protein>
<keyword evidence="1" id="KW-1133">Transmembrane helix</keyword>
<dbReference type="AlphaFoldDB" id="A0A0M4SVN1"/>
<feature type="transmembrane region" description="Helical" evidence="1">
    <location>
        <begin position="103"/>
        <end position="121"/>
    </location>
</feature>
<name>A0A0M4SVN1_9NOSO</name>
<evidence type="ECO:0000259" key="2">
    <source>
        <dbReference type="Pfam" id="PF04982"/>
    </source>
</evidence>
<dbReference type="Proteomes" id="UP000062645">
    <property type="component" value="Chromosome"/>
</dbReference>